<dbReference type="InterPro" id="IPR023631">
    <property type="entry name" value="Amidase_dom"/>
</dbReference>
<accession>A0AAN9TH20</accession>
<evidence type="ECO:0000256" key="1">
    <source>
        <dbReference type="SAM" id="Phobius"/>
    </source>
</evidence>
<dbReference type="Proteomes" id="UP001367676">
    <property type="component" value="Unassembled WGS sequence"/>
</dbReference>
<evidence type="ECO:0000313" key="4">
    <source>
        <dbReference type="Proteomes" id="UP001367676"/>
    </source>
</evidence>
<organism evidence="3 4">
    <name type="scientific">Parthenolecanium corni</name>
    <dbReference type="NCBI Taxonomy" id="536013"/>
    <lineage>
        <taxon>Eukaryota</taxon>
        <taxon>Metazoa</taxon>
        <taxon>Ecdysozoa</taxon>
        <taxon>Arthropoda</taxon>
        <taxon>Hexapoda</taxon>
        <taxon>Insecta</taxon>
        <taxon>Pterygota</taxon>
        <taxon>Neoptera</taxon>
        <taxon>Paraneoptera</taxon>
        <taxon>Hemiptera</taxon>
        <taxon>Sternorrhyncha</taxon>
        <taxon>Coccoidea</taxon>
        <taxon>Coccidae</taxon>
        <taxon>Parthenolecanium</taxon>
    </lineage>
</organism>
<dbReference type="PANTHER" id="PTHR43372:SF2">
    <property type="entry name" value="IP13792P"/>
    <property type="match status" value="1"/>
</dbReference>
<keyword evidence="1" id="KW-0472">Membrane</keyword>
<comment type="caution">
    <text evidence="3">The sequence shown here is derived from an EMBL/GenBank/DDBJ whole genome shotgun (WGS) entry which is preliminary data.</text>
</comment>
<protein>
    <recommendedName>
        <fullName evidence="2">Amidase domain-containing protein</fullName>
    </recommendedName>
</protein>
<evidence type="ECO:0000313" key="3">
    <source>
        <dbReference type="EMBL" id="KAK7573427.1"/>
    </source>
</evidence>
<keyword evidence="1" id="KW-1133">Transmembrane helix</keyword>
<dbReference type="Gene3D" id="3.90.1300.10">
    <property type="entry name" value="Amidase signature (AS) domain"/>
    <property type="match status" value="1"/>
</dbReference>
<dbReference type="GO" id="GO:0012505">
    <property type="term" value="C:endomembrane system"/>
    <property type="evidence" value="ECO:0007669"/>
    <property type="project" value="TreeGrafter"/>
</dbReference>
<dbReference type="Pfam" id="PF01425">
    <property type="entry name" value="Amidase"/>
    <property type="match status" value="1"/>
</dbReference>
<dbReference type="InterPro" id="IPR052739">
    <property type="entry name" value="FAAH2"/>
</dbReference>
<keyword evidence="1" id="KW-0812">Transmembrane</keyword>
<feature type="domain" description="Amidase" evidence="2">
    <location>
        <begin position="120"/>
        <end position="195"/>
    </location>
</feature>
<dbReference type="EMBL" id="JBBCAQ010000037">
    <property type="protein sequence ID" value="KAK7573427.1"/>
    <property type="molecule type" value="Genomic_DNA"/>
</dbReference>
<gene>
    <name evidence="3" type="ORF">V9T40_010618</name>
</gene>
<keyword evidence="4" id="KW-1185">Reference proteome</keyword>
<proteinExistence type="predicted"/>
<dbReference type="InterPro" id="IPR036928">
    <property type="entry name" value="AS_sf"/>
</dbReference>
<dbReference type="PANTHER" id="PTHR43372">
    <property type="entry name" value="FATTY-ACID AMIDE HYDROLASE"/>
    <property type="match status" value="1"/>
</dbReference>
<evidence type="ECO:0000259" key="2">
    <source>
        <dbReference type="Pfam" id="PF01425"/>
    </source>
</evidence>
<feature type="transmembrane region" description="Helical" evidence="1">
    <location>
        <begin position="52"/>
        <end position="75"/>
    </location>
</feature>
<dbReference type="SUPFAM" id="SSF75304">
    <property type="entry name" value="Amidase signature (AS) enzymes"/>
    <property type="match status" value="1"/>
</dbReference>
<dbReference type="AlphaFoldDB" id="A0AAN9TH20"/>
<reference evidence="3 4" key="1">
    <citation type="submission" date="2024-03" db="EMBL/GenBank/DDBJ databases">
        <title>Adaptation during the transition from Ophiocordyceps entomopathogen to insect associate is accompanied by gene loss and intensified selection.</title>
        <authorList>
            <person name="Ward C.M."/>
            <person name="Onetto C.A."/>
            <person name="Borneman A.R."/>
        </authorList>
    </citation>
    <scope>NUCLEOTIDE SEQUENCE [LARGE SCALE GENOMIC DNA]</scope>
    <source>
        <strain evidence="3">AWRI1</strain>
        <tissue evidence="3">Single Adult Female</tissue>
    </source>
</reference>
<sequence>MLVLELYERSDEDATTARSRVAFTVRSRNLKFDSIANAAAARRGAAQRVNNIIYAMELIARFLVSFTVYAGWLAAPIHAALSYLPNKWLPPPSPKQADILNLSATELADKIRKRQLSSERVVKAFIERCRQVDGRLNAVVEERFAAALEEARRVDASLEAGKMSVEELRLRTPLLGVPVTVKEACKVDGKARDCGKARRRPTVRASRLPYLRQPRPQPRRAKLETPNRSPLRFLIARSFGAAC</sequence>
<name>A0AAN9TH20_9HEMI</name>